<dbReference type="EMBL" id="SBAP01000020">
    <property type="protein sequence ID" value="RXZ68960.1"/>
    <property type="molecule type" value="Genomic_DNA"/>
</dbReference>
<evidence type="ECO:0000313" key="5">
    <source>
        <dbReference type="EMBL" id="RXZ68960.1"/>
    </source>
</evidence>
<comment type="caution">
    <text evidence="5">The sequence shown here is derived from an EMBL/GenBank/DDBJ whole genome shotgun (WGS) entry which is preliminary data.</text>
</comment>
<name>A0A4Q2KWL5_9FUSO</name>
<dbReference type="InterPro" id="IPR013762">
    <property type="entry name" value="Integrase-like_cat_sf"/>
</dbReference>
<evidence type="ECO:0000256" key="2">
    <source>
        <dbReference type="ARBA" id="ARBA00023125"/>
    </source>
</evidence>
<evidence type="ECO:0000256" key="3">
    <source>
        <dbReference type="ARBA" id="ARBA00023172"/>
    </source>
</evidence>
<dbReference type="InterPro" id="IPR002104">
    <property type="entry name" value="Integrase_catalytic"/>
</dbReference>
<dbReference type="PROSITE" id="PS51898">
    <property type="entry name" value="TYR_RECOMBINASE"/>
    <property type="match status" value="1"/>
</dbReference>
<dbReference type="Gene3D" id="1.10.443.10">
    <property type="entry name" value="Intergrase catalytic core"/>
    <property type="match status" value="1"/>
</dbReference>
<dbReference type="Gene3D" id="1.10.150.130">
    <property type="match status" value="1"/>
</dbReference>
<dbReference type="PANTHER" id="PTHR30349:SF64">
    <property type="entry name" value="PROPHAGE INTEGRASE INTD-RELATED"/>
    <property type="match status" value="1"/>
</dbReference>
<reference evidence="5 6" key="1">
    <citation type="submission" date="2019-01" db="EMBL/GenBank/DDBJ databases">
        <title>Fusobacterium necrophorum Isolated From the Uterus of Dairy Cows.</title>
        <authorList>
            <person name="Francis A.M."/>
        </authorList>
    </citation>
    <scope>NUCLEOTIDE SEQUENCE [LARGE SCALE GENOMIC DNA]</scope>
    <source>
        <strain evidence="5 6">KG35</strain>
    </source>
</reference>
<protein>
    <submittedName>
        <fullName evidence="5">Site-specific integrase</fullName>
    </submittedName>
</protein>
<proteinExistence type="inferred from homology"/>
<dbReference type="InterPro" id="IPR050090">
    <property type="entry name" value="Tyrosine_recombinase_XerCD"/>
</dbReference>
<keyword evidence="3" id="KW-0233">DNA recombination</keyword>
<keyword evidence="2" id="KW-0238">DNA-binding</keyword>
<evidence type="ECO:0000256" key="1">
    <source>
        <dbReference type="ARBA" id="ARBA00008857"/>
    </source>
</evidence>
<dbReference type="PANTHER" id="PTHR30349">
    <property type="entry name" value="PHAGE INTEGRASE-RELATED"/>
    <property type="match status" value="1"/>
</dbReference>
<sequence length="314" mass="36837">MKVREVCDAFLAAWQPTVRKRTFKVRTESFLLHLRPIEDIEVEDLTTDMLIQHIKTMRDRMHASTVSQWQGILKRCFAYAKHHEKIEKDITQELLCIPYKSKKIAYITPKQFYALVEEMKTFTTLEDLEEKILFLETLFLTGIRHSECRALQVFKFNFTENTVLISNAVYSDHVGVWELTDPKTETSFRVISVPEYHMEKIKCFVEKNRKKPEDFLFSYPDGTPRIFTFAKWPLEKAGKKLGIKISTHGLRHSHATFLRQAGLDLEKIQKRLGHANVLTTIHYSHAKLDDEDVVDVIEKTCYPLSRGEEEWKNI</sequence>
<dbReference type="CDD" id="cd01189">
    <property type="entry name" value="INT_ICEBs1_C_like"/>
    <property type="match status" value="1"/>
</dbReference>
<comment type="similarity">
    <text evidence="1">Belongs to the 'phage' integrase family.</text>
</comment>
<dbReference type="Pfam" id="PF00589">
    <property type="entry name" value="Phage_integrase"/>
    <property type="match status" value="1"/>
</dbReference>
<dbReference type="InterPro" id="IPR011010">
    <property type="entry name" value="DNA_brk_join_enz"/>
</dbReference>
<dbReference type="RefSeq" id="WP_129491417.1">
    <property type="nucleotide sequence ID" value="NZ_SBAP01000020.1"/>
</dbReference>
<evidence type="ECO:0000259" key="4">
    <source>
        <dbReference type="PROSITE" id="PS51898"/>
    </source>
</evidence>
<dbReference type="GO" id="GO:0006310">
    <property type="term" value="P:DNA recombination"/>
    <property type="evidence" value="ECO:0007669"/>
    <property type="project" value="UniProtKB-KW"/>
</dbReference>
<gene>
    <name evidence="5" type="ORF">EPT53_08075</name>
</gene>
<evidence type="ECO:0000313" key="6">
    <source>
        <dbReference type="Proteomes" id="UP000289216"/>
    </source>
</evidence>
<accession>A0A4Q2KWL5</accession>
<dbReference type="InterPro" id="IPR010998">
    <property type="entry name" value="Integrase_recombinase_N"/>
</dbReference>
<feature type="domain" description="Tyr recombinase" evidence="4">
    <location>
        <begin position="102"/>
        <end position="298"/>
    </location>
</feature>
<dbReference type="GO" id="GO:0003677">
    <property type="term" value="F:DNA binding"/>
    <property type="evidence" value="ECO:0007669"/>
    <property type="project" value="UniProtKB-KW"/>
</dbReference>
<dbReference type="AlphaFoldDB" id="A0A4Q2KWL5"/>
<dbReference type="SUPFAM" id="SSF56349">
    <property type="entry name" value="DNA breaking-rejoining enzymes"/>
    <property type="match status" value="1"/>
</dbReference>
<organism evidence="5 6">
    <name type="scientific">Fusobacterium necrophorum</name>
    <dbReference type="NCBI Taxonomy" id="859"/>
    <lineage>
        <taxon>Bacteria</taxon>
        <taxon>Fusobacteriati</taxon>
        <taxon>Fusobacteriota</taxon>
        <taxon>Fusobacteriia</taxon>
        <taxon>Fusobacteriales</taxon>
        <taxon>Fusobacteriaceae</taxon>
        <taxon>Fusobacterium</taxon>
    </lineage>
</organism>
<dbReference type="Proteomes" id="UP000289216">
    <property type="component" value="Unassembled WGS sequence"/>
</dbReference>
<dbReference type="GO" id="GO:0015074">
    <property type="term" value="P:DNA integration"/>
    <property type="evidence" value="ECO:0007669"/>
    <property type="project" value="InterPro"/>
</dbReference>